<sequence>MLIRIANYKSFFYRRLCNLSGGEKTLSSMALHQYKSTPLYFMDEIDTALEFKNVSIVANYVKSRTKDAQFVVISLRNNMFELANQLVDIYKTHDCSKSITIDPKKFHLPFTNQNKHGSNPLTQPLVATTQIVSTYRSGAQKSFTTPYAKLKCNIKIFFFFVVNYFVKEYLFFCKLYETNNSAIQSQLEEFPLVF</sequence>
<reference evidence="6 7" key="1">
    <citation type="journal article" date="2013" name="Curr. Biol.">
        <title>The Genome of the Foraminiferan Reticulomyxa filosa.</title>
        <authorList>
            <person name="Glockner G."/>
            <person name="Hulsmann N."/>
            <person name="Schleicher M."/>
            <person name="Noegel A.A."/>
            <person name="Eichinger L."/>
            <person name="Gallinger C."/>
            <person name="Pawlowski J."/>
            <person name="Sierra R."/>
            <person name="Euteneuer U."/>
            <person name="Pillet L."/>
            <person name="Moustafa A."/>
            <person name="Platzer M."/>
            <person name="Groth M."/>
            <person name="Szafranski K."/>
            <person name="Schliwa M."/>
        </authorList>
    </citation>
    <scope>NUCLEOTIDE SEQUENCE [LARGE SCALE GENOMIC DNA]</scope>
</reference>
<feature type="domain" description="RecF/RecN/SMC N-terminal" evidence="5">
    <location>
        <begin position="18"/>
        <end position="95"/>
    </location>
</feature>
<gene>
    <name evidence="6" type="ORF">RFI_29836</name>
</gene>
<dbReference type="Proteomes" id="UP000023152">
    <property type="component" value="Unassembled WGS sequence"/>
</dbReference>
<comment type="subcellular location">
    <subcellularLocation>
        <location evidence="1">Nucleus</location>
    </subcellularLocation>
</comment>
<evidence type="ECO:0000259" key="5">
    <source>
        <dbReference type="Pfam" id="PF02463"/>
    </source>
</evidence>
<dbReference type="GO" id="GO:0005634">
    <property type="term" value="C:nucleus"/>
    <property type="evidence" value="ECO:0007669"/>
    <property type="project" value="UniProtKB-SubCell"/>
</dbReference>
<keyword evidence="4" id="KW-0539">Nucleus</keyword>
<dbReference type="GO" id="GO:0005524">
    <property type="term" value="F:ATP binding"/>
    <property type="evidence" value="ECO:0007669"/>
    <property type="project" value="UniProtKB-KW"/>
</dbReference>
<dbReference type="Gene3D" id="3.40.50.300">
    <property type="entry name" value="P-loop containing nucleotide triphosphate hydrolases"/>
    <property type="match status" value="1"/>
</dbReference>
<evidence type="ECO:0000256" key="2">
    <source>
        <dbReference type="ARBA" id="ARBA00022741"/>
    </source>
</evidence>
<evidence type="ECO:0000256" key="3">
    <source>
        <dbReference type="ARBA" id="ARBA00022840"/>
    </source>
</evidence>
<proteinExistence type="predicted"/>
<comment type="caution">
    <text evidence="6">The sequence shown here is derived from an EMBL/GenBank/DDBJ whole genome shotgun (WGS) entry which is preliminary data.</text>
</comment>
<evidence type="ECO:0000256" key="4">
    <source>
        <dbReference type="ARBA" id="ARBA00023242"/>
    </source>
</evidence>
<dbReference type="Pfam" id="PF02463">
    <property type="entry name" value="SMC_N"/>
    <property type="match status" value="1"/>
</dbReference>
<evidence type="ECO:0000313" key="7">
    <source>
        <dbReference type="Proteomes" id="UP000023152"/>
    </source>
</evidence>
<dbReference type="PANTHER" id="PTHR18937:SF172">
    <property type="entry name" value="STRUCTURAL MAINTENANCE OF CHROMOSOMES PROTEIN"/>
    <property type="match status" value="1"/>
</dbReference>
<dbReference type="AlphaFoldDB" id="X6M1S3"/>
<evidence type="ECO:0000256" key="1">
    <source>
        <dbReference type="ARBA" id="ARBA00004123"/>
    </source>
</evidence>
<dbReference type="EMBL" id="ASPP01026054">
    <property type="protein sequence ID" value="ETO07556.1"/>
    <property type="molecule type" value="Genomic_DNA"/>
</dbReference>
<dbReference type="InterPro" id="IPR027417">
    <property type="entry name" value="P-loop_NTPase"/>
</dbReference>
<dbReference type="GO" id="GO:0007076">
    <property type="term" value="P:mitotic chromosome condensation"/>
    <property type="evidence" value="ECO:0007669"/>
    <property type="project" value="TreeGrafter"/>
</dbReference>
<organism evidence="6 7">
    <name type="scientific">Reticulomyxa filosa</name>
    <dbReference type="NCBI Taxonomy" id="46433"/>
    <lineage>
        <taxon>Eukaryota</taxon>
        <taxon>Sar</taxon>
        <taxon>Rhizaria</taxon>
        <taxon>Retaria</taxon>
        <taxon>Foraminifera</taxon>
        <taxon>Monothalamids</taxon>
        <taxon>Reticulomyxidae</taxon>
        <taxon>Reticulomyxa</taxon>
    </lineage>
</organism>
<evidence type="ECO:0000313" key="6">
    <source>
        <dbReference type="EMBL" id="ETO07556.1"/>
    </source>
</evidence>
<keyword evidence="3" id="KW-0067">ATP-binding</keyword>
<dbReference type="OrthoDB" id="5575062at2759"/>
<protein>
    <recommendedName>
        <fullName evidence="5">RecF/RecN/SMC N-terminal domain-containing protein</fullName>
    </recommendedName>
</protein>
<dbReference type="GO" id="GO:0000796">
    <property type="term" value="C:condensin complex"/>
    <property type="evidence" value="ECO:0007669"/>
    <property type="project" value="TreeGrafter"/>
</dbReference>
<dbReference type="PANTHER" id="PTHR18937">
    <property type="entry name" value="STRUCTURAL MAINTENANCE OF CHROMOSOMES SMC FAMILY MEMBER"/>
    <property type="match status" value="1"/>
</dbReference>
<accession>X6M1S3</accession>
<keyword evidence="2" id="KW-0547">Nucleotide-binding</keyword>
<dbReference type="SUPFAM" id="SSF52540">
    <property type="entry name" value="P-loop containing nucleoside triphosphate hydrolases"/>
    <property type="match status" value="1"/>
</dbReference>
<name>X6M1S3_RETFI</name>
<keyword evidence="7" id="KW-1185">Reference proteome</keyword>
<dbReference type="InterPro" id="IPR003395">
    <property type="entry name" value="RecF/RecN/SMC_N"/>
</dbReference>